<feature type="active site" description="For Fru-6P isomerization activity" evidence="10">
    <location>
        <position position="607"/>
    </location>
</feature>
<dbReference type="Pfam" id="PF01380">
    <property type="entry name" value="SIS"/>
    <property type="match status" value="2"/>
</dbReference>
<dbReference type="Gene3D" id="3.60.20.10">
    <property type="entry name" value="Glutamine Phosphoribosylpyrophosphate, subunit 1, domain 1"/>
    <property type="match status" value="1"/>
</dbReference>
<feature type="domain" description="SIS" evidence="12">
    <location>
        <begin position="290"/>
        <end position="429"/>
    </location>
</feature>
<dbReference type="PANTHER" id="PTHR10937">
    <property type="entry name" value="GLUCOSAMINE--FRUCTOSE-6-PHOSPHATE AMINOTRANSFERASE, ISOMERIZING"/>
    <property type="match status" value="1"/>
</dbReference>
<keyword evidence="5 10" id="KW-0963">Cytoplasm</keyword>
<evidence type="ECO:0000256" key="5">
    <source>
        <dbReference type="ARBA" id="ARBA00022490"/>
    </source>
</evidence>
<proteinExistence type="inferred from homology"/>
<feature type="domain" description="SIS" evidence="12">
    <location>
        <begin position="461"/>
        <end position="602"/>
    </location>
</feature>
<evidence type="ECO:0000313" key="14">
    <source>
        <dbReference type="Proteomes" id="UP000228496"/>
    </source>
</evidence>
<dbReference type="HAMAP" id="MF_00164">
    <property type="entry name" value="GlmS"/>
    <property type="match status" value="1"/>
</dbReference>
<keyword evidence="6 10" id="KW-0032">Aminotransferase</keyword>
<dbReference type="NCBIfam" id="TIGR01135">
    <property type="entry name" value="glmS"/>
    <property type="match status" value="1"/>
</dbReference>
<dbReference type="AlphaFoldDB" id="A0A2J0Q6R5"/>
<dbReference type="PROSITE" id="PS51464">
    <property type="entry name" value="SIS"/>
    <property type="match status" value="2"/>
</dbReference>
<dbReference type="PANTHER" id="PTHR10937:SF0">
    <property type="entry name" value="GLUTAMINE--FRUCTOSE-6-PHOSPHATE TRANSAMINASE (ISOMERIZING)"/>
    <property type="match status" value="1"/>
</dbReference>
<evidence type="ECO:0000259" key="11">
    <source>
        <dbReference type="PROSITE" id="PS51278"/>
    </source>
</evidence>
<evidence type="ECO:0000256" key="6">
    <source>
        <dbReference type="ARBA" id="ARBA00022576"/>
    </source>
</evidence>
<dbReference type="InterPro" id="IPR005855">
    <property type="entry name" value="GFAT"/>
</dbReference>
<dbReference type="SUPFAM" id="SSF56235">
    <property type="entry name" value="N-terminal nucleophile aminohydrolases (Ntn hydrolases)"/>
    <property type="match status" value="1"/>
</dbReference>
<dbReference type="CDD" id="cd05009">
    <property type="entry name" value="SIS_GlmS_GlmD_2"/>
    <property type="match status" value="1"/>
</dbReference>
<dbReference type="NCBIfam" id="NF001484">
    <property type="entry name" value="PRK00331.1"/>
    <property type="match status" value="1"/>
</dbReference>
<dbReference type="FunFam" id="3.60.20.10:FF:000006">
    <property type="entry name" value="Glutamine--fructose-6-phosphate aminotransferase [isomerizing]"/>
    <property type="match status" value="1"/>
</dbReference>
<reference evidence="13 14" key="1">
    <citation type="submission" date="2017-09" db="EMBL/GenBank/DDBJ databases">
        <title>Depth-based differentiation of microbial function through sediment-hosted aquifers and enrichment of novel symbionts in the deep terrestrial subsurface.</title>
        <authorList>
            <person name="Probst A.J."/>
            <person name="Ladd B."/>
            <person name="Jarett J.K."/>
            <person name="Geller-Mcgrath D.E."/>
            <person name="Sieber C.M."/>
            <person name="Emerson J.B."/>
            <person name="Anantharaman K."/>
            <person name="Thomas B.C."/>
            <person name="Malmstrom R."/>
            <person name="Stieglmeier M."/>
            <person name="Klingl A."/>
            <person name="Woyke T."/>
            <person name="Ryan C.M."/>
            <person name="Banfield J.F."/>
        </authorList>
    </citation>
    <scope>NUCLEOTIDE SEQUENCE [LARGE SCALE GENOMIC DNA]</scope>
    <source>
        <strain evidence="13">CG10_big_fil_rev_8_21_14_0_10_36_16</strain>
    </source>
</reference>
<organism evidence="13 14">
    <name type="scientific">Candidatus Yanofskybacteria bacterium CG10_big_fil_rev_8_21_14_0_10_36_16</name>
    <dbReference type="NCBI Taxonomy" id="1975096"/>
    <lineage>
        <taxon>Bacteria</taxon>
        <taxon>Candidatus Yanofskyibacteriota</taxon>
    </lineage>
</organism>
<dbReference type="GO" id="GO:0005829">
    <property type="term" value="C:cytosol"/>
    <property type="evidence" value="ECO:0007669"/>
    <property type="project" value="TreeGrafter"/>
</dbReference>
<dbReference type="EMBL" id="PCXQ01000006">
    <property type="protein sequence ID" value="PJE50558.1"/>
    <property type="molecule type" value="Genomic_DNA"/>
</dbReference>
<comment type="subcellular location">
    <subcellularLocation>
        <location evidence="2 10">Cytoplasm</location>
    </subcellularLocation>
</comment>
<dbReference type="CDD" id="cd00714">
    <property type="entry name" value="GFAT"/>
    <property type="match status" value="1"/>
</dbReference>
<keyword evidence="8" id="KW-0677">Repeat</keyword>
<feature type="domain" description="Glutamine amidotransferase type-2" evidence="11">
    <location>
        <begin position="2"/>
        <end position="221"/>
    </location>
</feature>
<feature type="initiator methionine" description="Removed" evidence="10">
    <location>
        <position position="1"/>
    </location>
</feature>
<protein>
    <recommendedName>
        <fullName evidence="4 10">Glutamine--fructose-6-phosphate aminotransferase [isomerizing]</fullName>
        <ecNumber evidence="3 10">2.6.1.16</ecNumber>
    </recommendedName>
    <alternativeName>
        <fullName evidence="10">D-fructose-6-phosphate amidotransferase</fullName>
    </alternativeName>
    <alternativeName>
        <fullName evidence="10">GFAT</fullName>
    </alternativeName>
    <alternativeName>
        <fullName evidence="10">Glucosamine-6-phosphate synthase</fullName>
    </alternativeName>
    <alternativeName>
        <fullName evidence="10">Hexosephosphate aminotransferase</fullName>
    </alternativeName>
    <alternativeName>
        <fullName evidence="10">L-glutamine--D-fructose-6-phosphate amidotransferase</fullName>
    </alternativeName>
</protein>
<gene>
    <name evidence="10 13" type="primary">glmS</name>
    <name evidence="13" type="ORF">COV29_04085</name>
</gene>
<feature type="active site" description="Nucleophile; for GATase activity" evidence="10">
    <location>
        <position position="2"/>
    </location>
</feature>
<name>A0A2J0Q6R5_9BACT</name>
<evidence type="ECO:0000256" key="1">
    <source>
        <dbReference type="ARBA" id="ARBA00001031"/>
    </source>
</evidence>
<keyword evidence="7 10" id="KW-0808">Transferase</keyword>
<dbReference type="InterPro" id="IPR017932">
    <property type="entry name" value="GATase_2_dom"/>
</dbReference>
<comment type="subunit">
    <text evidence="10">Homodimer.</text>
</comment>
<dbReference type="EC" id="2.6.1.16" evidence="3 10"/>
<dbReference type="GO" id="GO:0006002">
    <property type="term" value="P:fructose 6-phosphate metabolic process"/>
    <property type="evidence" value="ECO:0007669"/>
    <property type="project" value="TreeGrafter"/>
</dbReference>
<evidence type="ECO:0000256" key="8">
    <source>
        <dbReference type="ARBA" id="ARBA00022737"/>
    </source>
</evidence>
<keyword evidence="9" id="KW-0315">Glutamine amidotransferase</keyword>
<accession>A0A2J0Q6R5</accession>
<evidence type="ECO:0000256" key="7">
    <source>
        <dbReference type="ARBA" id="ARBA00022679"/>
    </source>
</evidence>
<dbReference type="InterPro" id="IPR047084">
    <property type="entry name" value="GFAT_N"/>
</dbReference>
<dbReference type="GO" id="GO:0097367">
    <property type="term" value="F:carbohydrate derivative binding"/>
    <property type="evidence" value="ECO:0007669"/>
    <property type="project" value="InterPro"/>
</dbReference>
<comment type="catalytic activity">
    <reaction evidence="1 10">
        <text>D-fructose 6-phosphate + L-glutamine = D-glucosamine 6-phosphate + L-glutamate</text>
        <dbReference type="Rhea" id="RHEA:13237"/>
        <dbReference type="ChEBI" id="CHEBI:29985"/>
        <dbReference type="ChEBI" id="CHEBI:58359"/>
        <dbReference type="ChEBI" id="CHEBI:58725"/>
        <dbReference type="ChEBI" id="CHEBI:61527"/>
        <dbReference type="EC" id="2.6.1.16"/>
    </reaction>
</comment>
<sequence>MCGIIGYAGNKNPMPILIGGLKRLEYRGYDSAGIAILNAKKFYVQKSVGKIEQLVKKISYRQNIEGGVGIGHTRWATHGKPTLTNAHPHNSCDNKIWVAHNGIIENYKDIKNQLIAKGHKFKSETDTEVIPHLIEEYSKKGFDFKKSVRLAMSDIKGTYALTIINSDEPDKLIAVKNSSPLLIGITKNGQYFAASDATALLTHTREIIYLNDKEMAVLNGTGYQIETISGQSINKKIEVLKEKEESIQKSGFPHFMLKEIFEEPEAVENAINGRLIYKEGTAKLGGIETIKNELSKINHLTITACGTAYLAGQIGEYLVEELSGVSSKVEYASEFRYKNPVIKNNSAILAVSQSGETADTLAALYEAERKNCLTLGIVNVVGSSIARQTHAGIYNHAGPEIGVASTKVFVSQLSVLILLALFLGRQRNLSLTEGKKIIMELSSLPKKMRQILKQAPLIKKMARKYSKFDNFLYLGRKYNMPIAYEGALKLKEISYVHAEGYGAGEMKHGPIAMINKNFPSVAIATTNSVYEKMESNIEEIKARNGRVLAIATKGNKKITKLADDVIYIPKTLEPLEPILTVLPLHLFAYYFGVLRGFDVDKPRNLAKSVTVE</sequence>
<evidence type="ECO:0000256" key="9">
    <source>
        <dbReference type="ARBA" id="ARBA00022962"/>
    </source>
</evidence>
<dbReference type="PROSITE" id="PS51278">
    <property type="entry name" value="GATASE_TYPE_2"/>
    <property type="match status" value="1"/>
</dbReference>
<dbReference type="Gene3D" id="3.40.50.10490">
    <property type="entry name" value="Glucose-6-phosphate isomerase like protein, domain 1"/>
    <property type="match status" value="2"/>
</dbReference>
<evidence type="ECO:0000256" key="2">
    <source>
        <dbReference type="ARBA" id="ARBA00004496"/>
    </source>
</evidence>
<comment type="caution">
    <text evidence="13">The sequence shown here is derived from an EMBL/GenBank/DDBJ whole genome shotgun (WGS) entry which is preliminary data.</text>
</comment>
<dbReference type="InterPro" id="IPR046348">
    <property type="entry name" value="SIS_dom_sf"/>
</dbReference>
<dbReference type="GO" id="GO:0006047">
    <property type="term" value="P:UDP-N-acetylglucosamine metabolic process"/>
    <property type="evidence" value="ECO:0007669"/>
    <property type="project" value="TreeGrafter"/>
</dbReference>
<dbReference type="SUPFAM" id="SSF53697">
    <property type="entry name" value="SIS domain"/>
    <property type="match status" value="1"/>
</dbReference>
<dbReference type="InterPro" id="IPR035490">
    <property type="entry name" value="GlmS/FrlB_SIS"/>
</dbReference>
<evidence type="ECO:0000313" key="13">
    <source>
        <dbReference type="EMBL" id="PJE50558.1"/>
    </source>
</evidence>
<evidence type="ECO:0000256" key="10">
    <source>
        <dbReference type="HAMAP-Rule" id="MF_00164"/>
    </source>
</evidence>
<dbReference type="InterPro" id="IPR001347">
    <property type="entry name" value="SIS_dom"/>
</dbReference>
<evidence type="ECO:0000259" key="12">
    <source>
        <dbReference type="PROSITE" id="PS51464"/>
    </source>
</evidence>
<comment type="function">
    <text evidence="10">Catalyzes the first step in hexosamine metabolism, converting fructose-6P into glucosamine-6P using glutamine as a nitrogen source.</text>
</comment>
<dbReference type="GO" id="GO:0005975">
    <property type="term" value="P:carbohydrate metabolic process"/>
    <property type="evidence" value="ECO:0007669"/>
    <property type="project" value="UniProtKB-UniRule"/>
</dbReference>
<evidence type="ECO:0000256" key="3">
    <source>
        <dbReference type="ARBA" id="ARBA00012916"/>
    </source>
</evidence>
<dbReference type="GO" id="GO:0004360">
    <property type="term" value="F:glutamine-fructose-6-phosphate transaminase (isomerizing) activity"/>
    <property type="evidence" value="ECO:0007669"/>
    <property type="project" value="UniProtKB-UniRule"/>
</dbReference>
<dbReference type="InterPro" id="IPR029055">
    <property type="entry name" value="Ntn_hydrolases_N"/>
</dbReference>
<dbReference type="GO" id="GO:0006487">
    <property type="term" value="P:protein N-linked glycosylation"/>
    <property type="evidence" value="ECO:0007669"/>
    <property type="project" value="TreeGrafter"/>
</dbReference>
<dbReference type="CDD" id="cd05008">
    <property type="entry name" value="SIS_GlmS_GlmD_1"/>
    <property type="match status" value="1"/>
</dbReference>
<dbReference type="InterPro" id="IPR035466">
    <property type="entry name" value="GlmS/AgaS_SIS"/>
</dbReference>
<dbReference type="Proteomes" id="UP000228496">
    <property type="component" value="Unassembled WGS sequence"/>
</dbReference>
<evidence type="ECO:0000256" key="4">
    <source>
        <dbReference type="ARBA" id="ARBA00016090"/>
    </source>
</evidence>
<dbReference type="Pfam" id="PF13522">
    <property type="entry name" value="GATase_6"/>
    <property type="match status" value="1"/>
</dbReference>
<dbReference type="FunFam" id="3.40.50.10490:FF:000001">
    <property type="entry name" value="Glutamine--fructose-6-phosphate aminotransferase [isomerizing]"/>
    <property type="match status" value="1"/>
</dbReference>